<protein>
    <submittedName>
        <fullName evidence="3">Hemolysin-type calcium-binding repeat-containing protein</fullName>
    </submittedName>
</protein>
<evidence type="ECO:0000256" key="1">
    <source>
        <dbReference type="ARBA" id="ARBA00004613"/>
    </source>
</evidence>
<name>A0A1I6T3I1_9RHOB</name>
<dbReference type="Pfam" id="PF00353">
    <property type="entry name" value="HemolysinCabind"/>
    <property type="match status" value="2"/>
</dbReference>
<gene>
    <name evidence="3" type="ORF">SAMN04488050_105265</name>
</gene>
<dbReference type="SUPFAM" id="SSF51120">
    <property type="entry name" value="beta-Roll"/>
    <property type="match status" value="1"/>
</dbReference>
<reference evidence="4" key="1">
    <citation type="submission" date="2016-10" db="EMBL/GenBank/DDBJ databases">
        <authorList>
            <person name="Varghese N."/>
            <person name="Submissions S."/>
        </authorList>
    </citation>
    <scope>NUCLEOTIDE SEQUENCE [LARGE SCALE GENOMIC DNA]</scope>
    <source>
        <strain evidence="4">DSM 26894</strain>
    </source>
</reference>
<dbReference type="InterPro" id="IPR001343">
    <property type="entry name" value="Hemolysn_Ca-bd"/>
</dbReference>
<proteinExistence type="predicted"/>
<dbReference type="PROSITE" id="PS00330">
    <property type="entry name" value="HEMOLYSIN_CALCIUM"/>
    <property type="match status" value="2"/>
</dbReference>
<evidence type="ECO:0000313" key="4">
    <source>
        <dbReference type="Proteomes" id="UP000199392"/>
    </source>
</evidence>
<dbReference type="AlphaFoldDB" id="A0A1I6T3I1"/>
<dbReference type="OrthoDB" id="9776971at2"/>
<evidence type="ECO:0000313" key="3">
    <source>
        <dbReference type="EMBL" id="SFS83736.1"/>
    </source>
</evidence>
<dbReference type="SUPFAM" id="SSF51445">
    <property type="entry name" value="(Trans)glycosidases"/>
    <property type="match status" value="1"/>
</dbReference>
<comment type="subcellular location">
    <subcellularLocation>
        <location evidence="1">Secreted</location>
    </subcellularLocation>
</comment>
<accession>A0A1I6T3I1</accession>
<sequence>MKLSVATHFGQGSGYGERKADTLLEMVADSGASGIRDGISWASVETSPGVYDFSEFKSSYMALAADSGLDVTLSILPGGNPLYDDGHTVTSAEARAAFAAFVDALLTAFPSIDRIVIGNEFNGLNAQFVDGPAASKSIPERAATYTDILADVANLVAETHPDVELGGGALHSVATGYVQALIDAGAFAYMDTLDLHPYGLDPVEVGTALAQLGKVLDQLPEDQRPDLVVTEFGATADSSDPLSNAEYLAKMAAVLSAGGVSEASWYALLDEDSSGTPDMGLYDTISTANDMLEGFRFVQSILSDDQPVQALDLGPGIEAYDFGSGTWLVWGSLQDVDFTGSGLVFRDASGAVIAAPDQLTDSPIYVQGENVEMLTEDGPGSLIADSFYDWALDADPDGPWSYHMLKIKNGTEHVIATEVLEGQTRMGEQWNPYLGSEYARPFSITADTVLPAAFGGTGNNDRAALERFTAEQTGTVDIVGSWSVSSESDDGVIVELRLNGETLSIQTVTGHFALVVRALALTEGDQLDFIVHDGANAGGDVTTRHIRVLQSDGSVSSDALLQAHLGADLIDGNEEHIDSVVIGDHLVSPDGGLEADATDPEPQPEIVQEAQISGTAEGDLLSADAAVNTKISGRGGEDTLLGNSGNDTLVGGAGADHLDGGSGNDMITGGTGNDLLMGGDGNDKLNGSAGDDTLIGGRGDDQLVGGDGADVFVLAMGDGSDTLRDLDPTQGDLIDLTAFGADFSDLRFEQSGKHVQVSLTTDGDAFSFTVLATTVDTLNDEALFLF</sequence>
<evidence type="ECO:0000256" key="2">
    <source>
        <dbReference type="ARBA" id="ARBA00022525"/>
    </source>
</evidence>
<keyword evidence="2" id="KW-0964">Secreted</keyword>
<organism evidence="3 4">
    <name type="scientific">Alloyangia pacifica</name>
    <dbReference type="NCBI Taxonomy" id="311180"/>
    <lineage>
        <taxon>Bacteria</taxon>
        <taxon>Pseudomonadati</taxon>
        <taxon>Pseudomonadota</taxon>
        <taxon>Alphaproteobacteria</taxon>
        <taxon>Rhodobacterales</taxon>
        <taxon>Roseobacteraceae</taxon>
        <taxon>Alloyangia</taxon>
    </lineage>
</organism>
<dbReference type="RefSeq" id="WP_092424566.1">
    <property type="nucleotide sequence ID" value="NZ_FNCL01000005.1"/>
</dbReference>
<dbReference type="EMBL" id="FOZW01000005">
    <property type="protein sequence ID" value="SFS83736.1"/>
    <property type="molecule type" value="Genomic_DNA"/>
</dbReference>
<dbReference type="Gene3D" id="3.20.20.80">
    <property type="entry name" value="Glycosidases"/>
    <property type="match status" value="1"/>
</dbReference>
<dbReference type="InterPro" id="IPR011049">
    <property type="entry name" value="Serralysin-like_metalloprot_C"/>
</dbReference>
<dbReference type="InterPro" id="IPR017853">
    <property type="entry name" value="GH"/>
</dbReference>
<dbReference type="InterPro" id="IPR050557">
    <property type="entry name" value="RTX_toxin/Mannuronan_C5-epim"/>
</dbReference>
<dbReference type="PANTHER" id="PTHR38340">
    <property type="entry name" value="S-LAYER PROTEIN"/>
    <property type="match status" value="1"/>
</dbReference>
<dbReference type="GO" id="GO:0005576">
    <property type="term" value="C:extracellular region"/>
    <property type="evidence" value="ECO:0007669"/>
    <property type="project" value="UniProtKB-SubCell"/>
</dbReference>
<dbReference type="PANTHER" id="PTHR38340:SF1">
    <property type="entry name" value="S-LAYER PROTEIN"/>
    <property type="match status" value="1"/>
</dbReference>
<keyword evidence="4" id="KW-1185">Reference proteome</keyword>
<dbReference type="STRING" id="311180.SAMN04488050_105265"/>
<dbReference type="Gene3D" id="2.150.10.10">
    <property type="entry name" value="Serralysin-like metalloprotease, C-terminal"/>
    <property type="match status" value="2"/>
</dbReference>
<dbReference type="GO" id="GO:0005509">
    <property type="term" value="F:calcium ion binding"/>
    <property type="evidence" value="ECO:0007669"/>
    <property type="project" value="InterPro"/>
</dbReference>
<dbReference type="Proteomes" id="UP000199392">
    <property type="component" value="Unassembled WGS sequence"/>
</dbReference>
<dbReference type="PRINTS" id="PR00313">
    <property type="entry name" value="CABNDNGRPT"/>
</dbReference>
<dbReference type="InterPro" id="IPR018511">
    <property type="entry name" value="Hemolysin-typ_Ca-bd_CS"/>
</dbReference>